<comment type="caution">
    <text evidence="1">The sequence shown here is derived from an EMBL/GenBank/DDBJ whole genome shotgun (WGS) entry which is preliminary data.</text>
</comment>
<dbReference type="Proteomes" id="UP000308760">
    <property type="component" value="Unassembled WGS sequence"/>
</dbReference>
<evidence type="ECO:0000313" key="1">
    <source>
        <dbReference type="EMBL" id="THV34641.1"/>
    </source>
</evidence>
<name>A0A4S8PVW3_9ACTN</name>
<organism evidence="1 2">
    <name type="scientific">Glycomyces buryatensis</name>
    <dbReference type="NCBI Taxonomy" id="2570927"/>
    <lineage>
        <taxon>Bacteria</taxon>
        <taxon>Bacillati</taxon>
        <taxon>Actinomycetota</taxon>
        <taxon>Actinomycetes</taxon>
        <taxon>Glycomycetales</taxon>
        <taxon>Glycomycetaceae</taxon>
        <taxon>Glycomyces</taxon>
    </lineage>
</organism>
<sequence length="292" mass="33076">MSTLRESVLSLDVGDPEVAIAVHALLGDDPELLSQASEPPRSYGSLGPWVKANFLSADGPFFGLAEHAPQAALGDAFDERVDRLLRLLVIRPRMEADLKALSRIEDADLEPILTVLTEAGVVRADVNPLEPDAPFWTLDHRLVRFHYAMMTEHLERWRRGYITDKLWRMTSARFNRYVCRPEFTKLAREWALGDPAAAETTRIVVPDPRFRQLRTLEVAAWSEKGELVALGTVRWGITMREKQLQRMRHVRRLLDAESVRMYCIAPRVDPAIAADEAPELFRVGPAHLLRAV</sequence>
<dbReference type="RefSeq" id="WP_136537127.1">
    <property type="nucleotide sequence ID" value="NZ_STGY01000079.1"/>
</dbReference>
<gene>
    <name evidence="1" type="ORF">FAB82_24170</name>
</gene>
<accession>A0A4S8PVW3</accession>
<protein>
    <submittedName>
        <fullName evidence="1">Uncharacterized protein</fullName>
    </submittedName>
</protein>
<dbReference type="AlphaFoldDB" id="A0A4S8PVW3"/>
<reference evidence="2" key="1">
    <citation type="submission" date="2019-04" db="EMBL/GenBank/DDBJ databases">
        <title>Nocardioides xinjiangensis sp. nov.</title>
        <authorList>
            <person name="Liu S."/>
        </authorList>
    </citation>
    <scope>NUCLEOTIDE SEQUENCE [LARGE SCALE GENOMIC DNA]</scope>
    <source>
        <strain evidence="2">18</strain>
    </source>
</reference>
<dbReference type="EMBL" id="STGY01000079">
    <property type="protein sequence ID" value="THV34641.1"/>
    <property type="molecule type" value="Genomic_DNA"/>
</dbReference>
<reference evidence="1 2" key="2">
    <citation type="submission" date="2019-05" db="EMBL/GenBank/DDBJ databases">
        <title>Glycomyces buryatensis sp. nov.</title>
        <authorList>
            <person name="Nikitina E."/>
        </authorList>
    </citation>
    <scope>NUCLEOTIDE SEQUENCE [LARGE SCALE GENOMIC DNA]</scope>
    <source>
        <strain evidence="1 2">18</strain>
    </source>
</reference>
<keyword evidence="2" id="KW-1185">Reference proteome</keyword>
<evidence type="ECO:0000313" key="2">
    <source>
        <dbReference type="Proteomes" id="UP000308760"/>
    </source>
</evidence>
<dbReference type="OrthoDB" id="5189109at2"/>
<proteinExistence type="predicted"/>